<accession>A0AAN6LSR2</accession>
<protein>
    <recommendedName>
        <fullName evidence="3">JmjC domain-containing protein</fullName>
    </recommendedName>
</protein>
<dbReference type="SUPFAM" id="SSF51197">
    <property type="entry name" value="Clavaminate synthase-like"/>
    <property type="match status" value="1"/>
</dbReference>
<dbReference type="PANTHER" id="PTHR14305:SF0">
    <property type="entry name" value="E3 UBIQUITIN-PROTEIN LIGASE CCNB1IP1"/>
    <property type="match status" value="1"/>
</dbReference>
<evidence type="ECO:0000256" key="2">
    <source>
        <dbReference type="SAM" id="MobiDB-lite"/>
    </source>
</evidence>
<dbReference type="InterPro" id="IPR003347">
    <property type="entry name" value="JmjC_dom"/>
</dbReference>
<dbReference type="GO" id="GO:0007131">
    <property type="term" value="P:reciprocal meiotic recombination"/>
    <property type="evidence" value="ECO:0007669"/>
    <property type="project" value="InterPro"/>
</dbReference>
<reference evidence="4 5" key="1">
    <citation type="submission" date="2021-02" db="EMBL/GenBank/DDBJ databases">
        <title>Genome assembly of Pseudopithomyces chartarum.</title>
        <authorList>
            <person name="Jauregui R."/>
            <person name="Singh J."/>
            <person name="Voisey C."/>
        </authorList>
    </citation>
    <scope>NUCLEOTIDE SEQUENCE [LARGE SCALE GENOMIC DNA]</scope>
    <source>
        <strain evidence="4 5">AGR01</strain>
    </source>
</reference>
<proteinExistence type="predicted"/>
<feature type="compositionally biased region" description="Polar residues" evidence="2">
    <location>
        <begin position="487"/>
        <end position="501"/>
    </location>
</feature>
<evidence type="ECO:0000313" key="4">
    <source>
        <dbReference type="EMBL" id="KAK3203763.1"/>
    </source>
</evidence>
<feature type="compositionally biased region" description="Polar residues" evidence="2">
    <location>
        <begin position="617"/>
        <end position="627"/>
    </location>
</feature>
<feature type="coiled-coil region" evidence="1">
    <location>
        <begin position="377"/>
        <end position="429"/>
    </location>
</feature>
<dbReference type="Pfam" id="PF13621">
    <property type="entry name" value="Cupin_8"/>
    <property type="match status" value="1"/>
</dbReference>
<dbReference type="PANTHER" id="PTHR14305">
    <property type="entry name" value="E3 UBIQUITIN-PROTEIN LIGASE CCNB1IP1"/>
    <property type="match status" value="1"/>
</dbReference>
<evidence type="ECO:0000313" key="5">
    <source>
        <dbReference type="Proteomes" id="UP001280581"/>
    </source>
</evidence>
<dbReference type="Gene3D" id="2.60.120.650">
    <property type="entry name" value="Cupin"/>
    <property type="match status" value="1"/>
</dbReference>
<evidence type="ECO:0000256" key="1">
    <source>
        <dbReference type="SAM" id="Coils"/>
    </source>
</evidence>
<feature type="compositionally biased region" description="Low complexity" evidence="2">
    <location>
        <begin position="510"/>
        <end position="525"/>
    </location>
</feature>
<dbReference type="Proteomes" id="UP001280581">
    <property type="component" value="Unassembled WGS sequence"/>
</dbReference>
<feature type="region of interest" description="Disordered" evidence="2">
    <location>
        <begin position="487"/>
        <end position="525"/>
    </location>
</feature>
<dbReference type="EMBL" id="WVTA01000010">
    <property type="protein sequence ID" value="KAK3203763.1"/>
    <property type="molecule type" value="Genomic_DNA"/>
</dbReference>
<keyword evidence="5" id="KW-1185">Reference proteome</keyword>
<keyword evidence="1" id="KW-0175">Coiled coil</keyword>
<sequence length="627" mass="69206">MLRCRRSLYKPLKLCSRFYSSRFTPVEILDGHLEDIDKLDLREPVVFPKRFTDLPAIAKWFTRVDCSPDHNVYHDLDSTYLSRHGSSVVPLELTRHHGVEGLGARTTTSFKRFEAPLSLLLSHLTTKDHSQQLYLAQCALDDLPSELQHDLPTPDLVFRIGRGDIYASSLWMGRPPTSTPLHRDPNPNLFVQLVGKKVVRLVKPKQGRSLYERLRTSSGYAHMRGEEMMIGEERDRLHRAVWGEEETGGVSASGVEATLGSGDGLYIPIGWWHAVESYGTHPSASVNWWFSHIFCANCADSTGLSRSSSGDRVCPACQTQLTNHDDVVVTLLNPAEDYKTSVLSGLSPTVIMECASRGLAFYSYQTSQEVIYQEHLAKSLTEKYANLSQSMDQLIHDANAQIKALQEKLQAMHEEQASLEQKNQELVDAFRDKSRAHAQTHKQYQSLKAQVMATHVANAAGEDVDLALNSIRQGDRFIDKLPGIRSSAPNFAQSSVNQQRIGSRLHNRTGSGSSGSSGQRGVPSGLRLNNQLQTRILGGRTIPGHSTPVGTPQARANHSHRSQLPVIGGGSRQSAMFDANNVGPTYRASPMARHSVGGSMDSGAMNFEASGGKSKRNGTNNAVYLRD</sequence>
<comment type="caution">
    <text evidence="4">The sequence shown here is derived from an EMBL/GenBank/DDBJ whole genome shotgun (WGS) entry which is preliminary data.</text>
</comment>
<dbReference type="GO" id="GO:0000795">
    <property type="term" value="C:synaptonemal complex"/>
    <property type="evidence" value="ECO:0007669"/>
    <property type="project" value="InterPro"/>
</dbReference>
<feature type="domain" description="JmjC" evidence="3">
    <location>
        <begin position="127"/>
        <end position="307"/>
    </location>
</feature>
<dbReference type="AlphaFoldDB" id="A0AAN6LSR2"/>
<dbReference type="GO" id="GO:0061630">
    <property type="term" value="F:ubiquitin protein ligase activity"/>
    <property type="evidence" value="ECO:0007669"/>
    <property type="project" value="InterPro"/>
</dbReference>
<dbReference type="InterPro" id="IPR042448">
    <property type="entry name" value="CCNB1IP1"/>
</dbReference>
<name>A0AAN6LSR2_9PLEO</name>
<evidence type="ECO:0000259" key="3">
    <source>
        <dbReference type="PROSITE" id="PS51184"/>
    </source>
</evidence>
<feature type="region of interest" description="Disordered" evidence="2">
    <location>
        <begin position="607"/>
        <end position="627"/>
    </location>
</feature>
<dbReference type="PROSITE" id="PS51184">
    <property type="entry name" value="JMJC"/>
    <property type="match status" value="1"/>
</dbReference>
<gene>
    <name evidence="4" type="ORF">GRF29_106g537271</name>
</gene>
<dbReference type="SMART" id="SM00558">
    <property type="entry name" value="JmjC"/>
    <property type="match status" value="1"/>
</dbReference>
<organism evidence="4 5">
    <name type="scientific">Pseudopithomyces chartarum</name>
    <dbReference type="NCBI Taxonomy" id="1892770"/>
    <lineage>
        <taxon>Eukaryota</taxon>
        <taxon>Fungi</taxon>
        <taxon>Dikarya</taxon>
        <taxon>Ascomycota</taxon>
        <taxon>Pezizomycotina</taxon>
        <taxon>Dothideomycetes</taxon>
        <taxon>Pleosporomycetidae</taxon>
        <taxon>Pleosporales</taxon>
        <taxon>Massarineae</taxon>
        <taxon>Didymosphaeriaceae</taxon>
        <taxon>Pseudopithomyces</taxon>
    </lineage>
</organism>
<dbReference type="InterPro" id="IPR041667">
    <property type="entry name" value="Cupin_8"/>
</dbReference>